<gene>
    <name evidence="5" type="ORF">C7C56_019340</name>
</gene>
<name>A0A2U2HGU5_9BURK</name>
<dbReference type="InterPro" id="IPR027385">
    <property type="entry name" value="Beta-barrel_OMP"/>
</dbReference>
<organism evidence="5 6">
    <name type="scientific">Massilia glaciei</name>
    <dbReference type="NCBI Taxonomy" id="1524097"/>
    <lineage>
        <taxon>Bacteria</taxon>
        <taxon>Pseudomonadati</taxon>
        <taxon>Pseudomonadota</taxon>
        <taxon>Betaproteobacteria</taxon>
        <taxon>Burkholderiales</taxon>
        <taxon>Oxalobacteraceae</taxon>
        <taxon>Telluria group</taxon>
        <taxon>Massilia</taxon>
    </lineage>
</organism>
<keyword evidence="6" id="KW-1185">Reference proteome</keyword>
<dbReference type="SUPFAM" id="SSF56925">
    <property type="entry name" value="OMPA-like"/>
    <property type="match status" value="1"/>
</dbReference>
<keyword evidence="2 3" id="KW-0732">Signal</keyword>
<proteinExistence type="predicted"/>
<evidence type="ECO:0000313" key="6">
    <source>
        <dbReference type="Proteomes" id="UP000241421"/>
    </source>
</evidence>
<comment type="subcellular location">
    <subcellularLocation>
        <location evidence="1">Cell outer membrane</location>
    </subcellularLocation>
</comment>
<evidence type="ECO:0000256" key="2">
    <source>
        <dbReference type="ARBA" id="ARBA00022729"/>
    </source>
</evidence>
<dbReference type="RefSeq" id="WP_106759009.1">
    <property type="nucleotide sequence ID" value="NZ_PXWF02000267.1"/>
</dbReference>
<feature type="chain" id="PRO_5015614393" evidence="3">
    <location>
        <begin position="21"/>
        <end position="189"/>
    </location>
</feature>
<evidence type="ECO:0000259" key="4">
    <source>
        <dbReference type="Pfam" id="PF13505"/>
    </source>
</evidence>
<dbReference type="GO" id="GO:0009279">
    <property type="term" value="C:cell outer membrane"/>
    <property type="evidence" value="ECO:0007669"/>
    <property type="project" value="UniProtKB-SubCell"/>
</dbReference>
<dbReference type="InterPro" id="IPR011250">
    <property type="entry name" value="OMP/PagP_B-barrel"/>
</dbReference>
<reference evidence="5 6" key="1">
    <citation type="submission" date="2018-04" db="EMBL/GenBank/DDBJ databases">
        <title>Massilia violaceinigra sp. nov., a novel purple-pigmented bacterium isolated from Tianshan glacier, Xinjiang, China.</title>
        <authorList>
            <person name="Wang H."/>
        </authorList>
    </citation>
    <scope>NUCLEOTIDE SEQUENCE [LARGE SCALE GENOMIC DNA]</scope>
    <source>
        <strain evidence="5 6">B448-2</strain>
    </source>
</reference>
<protein>
    <submittedName>
        <fullName evidence="5">Porin family protein</fullName>
    </submittedName>
</protein>
<dbReference type="Pfam" id="PF13505">
    <property type="entry name" value="OMP_b-brl"/>
    <property type="match status" value="1"/>
</dbReference>
<evidence type="ECO:0000313" key="5">
    <source>
        <dbReference type="EMBL" id="PWF44394.1"/>
    </source>
</evidence>
<dbReference type="OrthoDB" id="8701874at2"/>
<dbReference type="AlphaFoldDB" id="A0A2U2HGU5"/>
<dbReference type="EMBL" id="PXWF02000267">
    <property type="protein sequence ID" value="PWF44394.1"/>
    <property type="molecule type" value="Genomic_DNA"/>
</dbReference>
<comment type="caution">
    <text evidence="5">The sequence shown here is derived from an EMBL/GenBank/DDBJ whole genome shotgun (WGS) entry which is preliminary data.</text>
</comment>
<dbReference type="Gene3D" id="2.40.160.20">
    <property type="match status" value="1"/>
</dbReference>
<feature type="domain" description="Outer membrane protein beta-barrel" evidence="4">
    <location>
        <begin position="7"/>
        <end position="189"/>
    </location>
</feature>
<sequence length="189" mass="20404">MKNHFYALLAAALISPIAHADDTAQTYAGFTLGSTDRANGTSRTGEKISERGRIGAKIFGGYNLNRNFALEAGYGNFGSITLKNTGPGASGDSRIDTSMFYAAGKGTYAINDRFNLYGKVGVAHTRFALTGFGEPDVKMTRPLIGFGGEYNISQQVALTLGYERYGRTKPAPNRMFNLNKIEAGLKFSF</sequence>
<feature type="signal peptide" evidence="3">
    <location>
        <begin position="1"/>
        <end position="20"/>
    </location>
</feature>
<accession>A0A2U2HGU5</accession>
<dbReference type="Proteomes" id="UP000241421">
    <property type="component" value="Unassembled WGS sequence"/>
</dbReference>
<evidence type="ECO:0000256" key="1">
    <source>
        <dbReference type="ARBA" id="ARBA00004442"/>
    </source>
</evidence>
<evidence type="ECO:0000256" key="3">
    <source>
        <dbReference type="SAM" id="SignalP"/>
    </source>
</evidence>